<dbReference type="PANTHER" id="PTHR43124">
    <property type="entry name" value="PURINE EFFLUX PUMP PBUE"/>
    <property type="match status" value="1"/>
</dbReference>
<dbReference type="InterPro" id="IPR050189">
    <property type="entry name" value="MFS_Efflux_Transporters"/>
</dbReference>
<dbReference type="EMBL" id="JARXVC010000002">
    <property type="protein sequence ID" value="MDH6279885.1"/>
    <property type="molecule type" value="Genomic_DNA"/>
</dbReference>
<keyword evidence="5 6" id="KW-0472">Membrane</keyword>
<dbReference type="Pfam" id="PF07690">
    <property type="entry name" value="MFS_1"/>
    <property type="match status" value="1"/>
</dbReference>
<protein>
    <submittedName>
        <fullName evidence="8">DHA1 family inner membrane transport protein</fullName>
    </submittedName>
</protein>
<evidence type="ECO:0000313" key="8">
    <source>
        <dbReference type="EMBL" id="MDH6279885.1"/>
    </source>
</evidence>
<evidence type="ECO:0000256" key="2">
    <source>
        <dbReference type="ARBA" id="ARBA00022475"/>
    </source>
</evidence>
<feature type="transmembrane region" description="Helical" evidence="6">
    <location>
        <begin position="50"/>
        <end position="72"/>
    </location>
</feature>
<feature type="transmembrane region" description="Helical" evidence="6">
    <location>
        <begin position="329"/>
        <end position="354"/>
    </location>
</feature>
<feature type="transmembrane region" description="Helical" evidence="6">
    <location>
        <begin position="210"/>
        <end position="231"/>
    </location>
</feature>
<feature type="transmembrane region" description="Helical" evidence="6">
    <location>
        <begin position="168"/>
        <end position="189"/>
    </location>
</feature>
<keyword evidence="9" id="KW-1185">Reference proteome</keyword>
<gene>
    <name evidence="8" type="ORF">M2280_001094</name>
</gene>
<dbReference type="InterPro" id="IPR011701">
    <property type="entry name" value="MFS"/>
</dbReference>
<feature type="transmembrane region" description="Helical" evidence="6">
    <location>
        <begin position="136"/>
        <end position="156"/>
    </location>
</feature>
<feature type="domain" description="Major facilitator superfamily (MFS) profile" evidence="7">
    <location>
        <begin position="14"/>
        <end position="397"/>
    </location>
</feature>
<comment type="subcellular location">
    <subcellularLocation>
        <location evidence="1">Cell membrane</location>
        <topology evidence="1">Multi-pass membrane protein</topology>
    </subcellularLocation>
</comment>
<proteinExistence type="predicted"/>
<dbReference type="Gene3D" id="1.20.1250.20">
    <property type="entry name" value="MFS general substrate transporter like domains"/>
    <property type="match status" value="2"/>
</dbReference>
<sequence length="397" mass="40308">MLPGMWKNSAPSWGVVVLATSLFVVTSSEFQVAAMLTAMSSDLGVSVADLGVLVTVYSLGMGFGGPILAWALRRVNPRVALVGVMLGYAVAEALAGAMAEQRSLVVLRLVAGALSGATFGMALTMGMHLGDEHNRAGASAGILTGLMAGTLLGLPLSHLIATTLGWRASFYVLAAAAAAMALAVAVVVPGAPRVSDGSPISFGALRNRDLWLRYVTSFLVIGGAFAAFAFVDPLLQRGGVAGSRATLTMLGFGVAAFAVNHLTGRVAAGAARPWLVVGVIVQLAALLIFLLAPATSSSIVIATMLLGGTGIALNPLLVNRVVAVAEPNVLVNTMHTSAITLGVSAATMIGSRAIVGTGNLSGTVLVGVIFSAAAVVLVVSVRDGSPADDRRDRVTRL</sequence>
<reference evidence="8 9" key="1">
    <citation type="submission" date="2023-04" db="EMBL/GenBank/DDBJ databases">
        <title>Forest soil microbial communities from Buena Vista Peninsula, Colon Province, Panama.</title>
        <authorList>
            <person name="Bouskill N."/>
        </authorList>
    </citation>
    <scope>NUCLEOTIDE SEQUENCE [LARGE SCALE GENOMIC DNA]</scope>
    <source>
        <strain evidence="8 9">CFH S0262</strain>
    </source>
</reference>
<dbReference type="InterPro" id="IPR020846">
    <property type="entry name" value="MFS_dom"/>
</dbReference>
<evidence type="ECO:0000256" key="4">
    <source>
        <dbReference type="ARBA" id="ARBA00022989"/>
    </source>
</evidence>
<evidence type="ECO:0000256" key="6">
    <source>
        <dbReference type="SAM" id="Phobius"/>
    </source>
</evidence>
<feature type="transmembrane region" description="Helical" evidence="6">
    <location>
        <begin position="79"/>
        <end position="99"/>
    </location>
</feature>
<dbReference type="PANTHER" id="PTHR43124:SF8">
    <property type="entry name" value="INNER MEMBRANE TRANSPORT PROTEIN YDHP"/>
    <property type="match status" value="1"/>
</dbReference>
<feature type="transmembrane region" description="Helical" evidence="6">
    <location>
        <begin position="105"/>
        <end position="124"/>
    </location>
</feature>
<feature type="transmembrane region" description="Helical" evidence="6">
    <location>
        <begin position="274"/>
        <end position="292"/>
    </location>
</feature>
<organism evidence="8 9">
    <name type="scientific">Prescottella agglutinans</name>
    <dbReference type="NCBI Taxonomy" id="1644129"/>
    <lineage>
        <taxon>Bacteria</taxon>
        <taxon>Bacillati</taxon>
        <taxon>Actinomycetota</taxon>
        <taxon>Actinomycetes</taxon>
        <taxon>Mycobacteriales</taxon>
        <taxon>Nocardiaceae</taxon>
        <taxon>Prescottella</taxon>
    </lineage>
</organism>
<accession>A0ABT6M6G1</accession>
<evidence type="ECO:0000256" key="5">
    <source>
        <dbReference type="ARBA" id="ARBA00023136"/>
    </source>
</evidence>
<feature type="transmembrane region" description="Helical" evidence="6">
    <location>
        <begin position="298"/>
        <end position="317"/>
    </location>
</feature>
<evidence type="ECO:0000259" key="7">
    <source>
        <dbReference type="PROSITE" id="PS50850"/>
    </source>
</evidence>
<dbReference type="PROSITE" id="PS50850">
    <property type="entry name" value="MFS"/>
    <property type="match status" value="1"/>
</dbReference>
<dbReference type="Proteomes" id="UP001160334">
    <property type="component" value="Unassembled WGS sequence"/>
</dbReference>
<dbReference type="InterPro" id="IPR036259">
    <property type="entry name" value="MFS_trans_sf"/>
</dbReference>
<name>A0ABT6M6G1_9NOCA</name>
<evidence type="ECO:0000256" key="1">
    <source>
        <dbReference type="ARBA" id="ARBA00004651"/>
    </source>
</evidence>
<feature type="transmembrane region" description="Helical" evidence="6">
    <location>
        <begin position="360"/>
        <end position="381"/>
    </location>
</feature>
<keyword evidence="3 6" id="KW-0812">Transmembrane</keyword>
<keyword evidence="4 6" id="KW-1133">Transmembrane helix</keyword>
<feature type="transmembrane region" description="Helical" evidence="6">
    <location>
        <begin position="243"/>
        <end position="262"/>
    </location>
</feature>
<dbReference type="SUPFAM" id="SSF103473">
    <property type="entry name" value="MFS general substrate transporter"/>
    <property type="match status" value="1"/>
</dbReference>
<evidence type="ECO:0000313" key="9">
    <source>
        <dbReference type="Proteomes" id="UP001160334"/>
    </source>
</evidence>
<keyword evidence="2" id="KW-1003">Cell membrane</keyword>
<evidence type="ECO:0000256" key="3">
    <source>
        <dbReference type="ARBA" id="ARBA00022692"/>
    </source>
</evidence>
<comment type="caution">
    <text evidence="8">The sequence shown here is derived from an EMBL/GenBank/DDBJ whole genome shotgun (WGS) entry which is preliminary data.</text>
</comment>